<keyword evidence="2" id="KW-0812">Transmembrane</keyword>
<evidence type="ECO:0000313" key="4">
    <source>
        <dbReference type="Proteomes" id="UP001501475"/>
    </source>
</evidence>
<keyword evidence="1" id="KW-0560">Oxidoreductase</keyword>
<dbReference type="PANTHER" id="PTHR43539">
    <property type="entry name" value="FLAVIN-BINDING MONOOXYGENASE-LIKE PROTEIN (AFU_ORTHOLOGUE AFUA_4G09220)"/>
    <property type="match status" value="1"/>
</dbReference>
<organism evidence="3 4">
    <name type="scientific">Nostocoides vanveenii</name>
    <dbReference type="NCBI Taxonomy" id="330835"/>
    <lineage>
        <taxon>Bacteria</taxon>
        <taxon>Bacillati</taxon>
        <taxon>Actinomycetota</taxon>
        <taxon>Actinomycetes</taxon>
        <taxon>Micrococcales</taxon>
        <taxon>Intrasporangiaceae</taxon>
        <taxon>Nostocoides</taxon>
    </lineage>
</organism>
<evidence type="ECO:0000256" key="2">
    <source>
        <dbReference type="SAM" id="Phobius"/>
    </source>
</evidence>
<dbReference type="PANTHER" id="PTHR43539:SF78">
    <property type="entry name" value="FLAVIN-CONTAINING MONOOXYGENASE"/>
    <property type="match status" value="1"/>
</dbReference>
<keyword evidence="2" id="KW-1133">Transmembrane helix</keyword>
<dbReference type="EMBL" id="BAAAPN010000021">
    <property type="protein sequence ID" value="GAA1750398.1"/>
    <property type="molecule type" value="Genomic_DNA"/>
</dbReference>
<dbReference type="Pfam" id="PF13738">
    <property type="entry name" value="Pyr_redox_3"/>
    <property type="match status" value="1"/>
</dbReference>
<dbReference type="RefSeq" id="WP_344062580.1">
    <property type="nucleotide sequence ID" value="NZ_BAAAPN010000021.1"/>
</dbReference>
<proteinExistence type="predicted"/>
<dbReference type="InterPro" id="IPR036188">
    <property type="entry name" value="FAD/NAD-bd_sf"/>
</dbReference>
<protein>
    <submittedName>
        <fullName evidence="3">NAD(P)/FAD-dependent oxidoreductase</fullName>
    </submittedName>
</protein>
<dbReference type="SUPFAM" id="SSF51735">
    <property type="entry name" value="NAD(P)-binding Rossmann-fold domains"/>
    <property type="match status" value="1"/>
</dbReference>
<name>A0ABN2K887_9MICO</name>
<gene>
    <name evidence="3" type="ORF">GCM10009810_08490</name>
</gene>
<keyword evidence="4" id="KW-1185">Reference proteome</keyword>
<dbReference type="SUPFAM" id="SSF51905">
    <property type="entry name" value="FAD/NAD(P)-binding domain"/>
    <property type="match status" value="1"/>
</dbReference>
<dbReference type="PRINTS" id="PR00368">
    <property type="entry name" value="FADPNR"/>
</dbReference>
<dbReference type="PRINTS" id="PR00411">
    <property type="entry name" value="PNDRDTASEI"/>
</dbReference>
<feature type="transmembrane region" description="Helical" evidence="2">
    <location>
        <begin position="6"/>
        <end position="23"/>
    </location>
</feature>
<evidence type="ECO:0000313" key="3">
    <source>
        <dbReference type="EMBL" id="GAA1750398.1"/>
    </source>
</evidence>
<keyword evidence="2" id="KW-0472">Membrane</keyword>
<dbReference type="InterPro" id="IPR036291">
    <property type="entry name" value="NAD(P)-bd_dom_sf"/>
</dbReference>
<sequence length="371" mass="39496">MDQDILVIGAGPAGLAVAGALAMRGRRAVVLERSADVGSSWRGHYDRLRLHTTRRLSGLPGLPIPRSYGRWVARADLVRYLESYRAHFDIDVRTGVEVTGIAPVVGGGWMVRDASGAEWQAANVVVAAGYNHTRTLPSWPGQDGFTGSIVHAGDYRNPGPYADRSVLVVGTGNTGCEIAQDLGANGAAPVWLAYRTVPNIVRRDKAGIPAQWTGMAVRHLPPRLVDRVGALMARSEIPDLTAYGLPRATAGLYSRVLEGAIPVQDVGIIDAIRARRVLPVPTLERFDGADVVLVDGRRLTPDAVLVATGFTTGLASLVRDLVALDARGRPRVLGGKPAAPGMYFLGYTNPISGMLREIAIDARKIAKAIAG</sequence>
<dbReference type="Proteomes" id="UP001501475">
    <property type="component" value="Unassembled WGS sequence"/>
</dbReference>
<accession>A0ABN2K887</accession>
<dbReference type="InterPro" id="IPR050982">
    <property type="entry name" value="Auxin_biosynth/cation_transpt"/>
</dbReference>
<dbReference type="Gene3D" id="3.50.50.60">
    <property type="entry name" value="FAD/NAD(P)-binding domain"/>
    <property type="match status" value="1"/>
</dbReference>
<reference evidence="3 4" key="1">
    <citation type="journal article" date="2019" name="Int. J. Syst. Evol. Microbiol.">
        <title>The Global Catalogue of Microorganisms (GCM) 10K type strain sequencing project: providing services to taxonomists for standard genome sequencing and annotation.</title>
        <authorList>
            <consortium name="The Broad Institute Genomics Platform"/>
            <consortium name="The Broad Institute Genome Sequencing Center for Infectious Disease"/>
            <person name="Wu L."/>
            <person name="Ma J."/>
        </authorList>
    </citation>
    <scope>NUCLEOTIDE SEQUENCE [LARGE SCALE GENOMIC DNA]</scope>
    <source>
        <strain evidence="3 4">JCM 15591</strain>
    </source>
</reference>
<evidence type="ECO:0000256" key="1">
    <source>
        <dbReference type="ARBA" id="ARBA00023002"/>
    </source>
</evidence>
<comment type="caution">
    <text evidence="3">The sequence shown here is derived from an EMBL/GenBank/DDBJ whole genome shotgun (WGS) entry which is preliminary data.</text>
</comment>